<reference evidence="2" key="1">
    <citation type="submission" date="2018-05" db="EMBL/GenBank/DDBJ databases">
        <authorList>
            <person name="Lanie J.A."/>
            <person name="Ng W.-L."/>
            <person name="Kazmierczak K.M."/>
            <person name="Andrzejewski T.M."/>
            <person name="Davidsen T.M."/>
            <person name="Wayne K.J."/>
            <person name="Tettelin H."/>
            <person name="Glass J.I."/>
            <person name="Rusch D."/>
            <person name="Podicherti R."/>
            <person name="Tsui H.-C.T."/>
            <person name="Winkler M.E."/>
        </authorList>
    </citation>
    <scope>NUCLEOTIDE SEQUENCE</scope>
</reference>
<sequence length="268" mass="31391">MGNNSTPDFKPPHKLNTAVLFLVFNRIDTTKQVLESIKKAKPPRLYIAADGAREINEGEKEIVESVRNYILENINWDCEVTTLFRDKNLGCKMACSGAIDWFFGHEEAGIILEDDCLPSQSFFWFCEDLLDRYKNDMRVWHISGYKHPYLRGDSFSYNFSRFTQLWGWASWADRWKHYDVSIPKYKNNLNLLKEYEFFREDYENSSRVKMLNEVLSGEIDTWCYQWNFTIRINNGLSIRPSVNLVGNVGHGKDATHTTRNNNEIENNA</sequence>
<dbReference type="Gene3D" id="3.90.550.10">
    <property type="entry name" value="Spore Coat Polysaccharide Biosynthesis Protein SpsA, Chain A"/>
    <property type="match status" value="1"/>
</dbReference>
<gene>
    <name evidence="2" type="ORF">METZ01_LOCUS336697</name>
</gene>
<evidence type="ECO:0000313" key="2">
    <source>
        <dbReference type="EMBL" id="SVC83843.1"/>
    </source>
</evidence>
<dbReference type="AlphaFoldDB" id="A0A382QE64"/>
<evidence type="ECO:0008006" key="3">
    <source>
        <dbReference type="Google" id="ProtNLM"/>
    </source>
</evidence>
<accession>A0A382QE64</accession>
<evidence type="ECO:0000256" key="1">
    <source>
        <dbReference type="SAM" id="MobiDB-lite"/>
    </source>
</evidence>
<name>A0A382QE64_9ZZZZ</name>
<dbReference type="EMBL" id="UINC01113907">
    <property type="protein sequence ID" value="SVC83843.1"/>
    <property type="molecule type" value="Genomic_DNA"/>
</dbReference>
<dbReference type="InterPro" id="IPR029044">
    <property type="entry name" value="Nucleotide-diphossugar_trans"/>
</dbReference>
<feature type="region of interest" description="Disordered" evidence="1">
    <location>
        <begin position="249"/>
        <end position="268"/>
    </location>
</feature>
<dbReference type="SUPFAM" id="SSF53448">
    <property type="entry name" value="Nucleotide-diphospho-sugar transferases"/>
    <property type="match status" value="1"/>
</dbReference>
<organism evidence="2">
    <name type="scientific">marine metagenome</name>
    <dbReference type="NCBI Taxonomy" id="408172"/>
    <lineage>
        <taxon>unclassified sequences</taxon>
        <taxon>metagenomes</taxon>
        <taxon>ecological metagenomes</taxon>
    </lineage>
</organism>
<feature type="non-terminal residue" evidence="2">
    <location>
        <position position="268"/>
    </location>
</feature>
<protein>
    <recommendedName>
        <fullName evidence="3">Nucleotide-diphospho-sugar transferase domain-containing protein</fullName>
    </recommendedName>
</protein>
<feature type="compositionally biased region" description="Polar residues" evidence="1">
    <location>
        <begin position="257"/>
        <end position="268"/>
    </location>
</feature>
<proteinExistence type="predicted"/>